<sequence>PRLIYYETKRSLLREETEKGISQKPSPQPPIPPPLPFLPLPPPPPPATSSQPLRLSPPPATSPQPPPPPTPSPTADSTTPFLLPLASPHHRRPPLPLAPDRPAGQA</sequence>
<reference evidence="2" key="4">
    <citation type="submission" date="2019-03" db="UniProtKB">
        <authorList>
            <consortium name="EnsemblPlants"/>
        </authorList>
    </citation>
    <scope>IDENTIFICATION</scope>
</reference>
<evidence type="ECO:0000256" key="1">
    <source>
        <dbReference type="SAM" id="MobiDB-lite"/>
    </source>
</evidence>
<reference evidence="2" key="3">
    <citation type="journal article" date="2017" name="Nature">
        <title>Genome sequence of the progenitor of the wheat D genome Aegilops tauschii.</title>
        <authorList>
            <person name="Luo M.C."/>
            <person name="Gu Y.Q."/>
            <person name="Puiu D."/>
            <person name="Wang H."/>
            <person name="Twardziok S.O."/>
            <person name="Deal K.R."/>
            <person name="Huo N."/>
            <person name="Zhu T."/>
            <person name="Wang L."/>
            <person name="Wang Y."/>
            <person name="McGuire P.E."/>
            <person name="Liu S."/>
            <person name="Long H."/>
            <person name="Ramasamy R.K."/>
            <person name="Rodriguez J.C."/>
            <person name="Van S.L."/>
            <person name="Yuan L."/>
            <person name="Wang Z."/>
            <person name="Xia Z."/>
            <person name="Xiao L."/>
            <person name="Anderson O.D."/>
            <person name="Ouyang S."/>
            <person name="Liang Y."/>
            <person name="Zimin A.V."/>
            <person name="Pertea G."/>
            <person name="Qi P."/>
            <person name="Bennetzen J.L."/>
            <person name="Dai X."/>
            <person name="Dawson M.W."/>
            <person name="Muller H.G."/>
            <person name="Kugler K."/>
            <person name="Rivarola-Duarte L."/>
            <person name="Spannagl M."/>
            <person name="Mayer K.F.X."/>
            <person name="Lu F.H."/>
            <person name="Bevan M.W."/>
            <person name="Leroy P."/>
            <person name="Li P."/>
            <person name="You F.M."/>
            <person name="Sun Q."/>
            <person name="Liu Z."/>
            <person name="Lyons E."/>
            <person name="Wicker T."/>
            <person name="Salzberg S.L."/>
            <person name="Devos K.M."/>
            <person name="Dvorak J."/>
        </authorList>
    </citation>
    <scope>NUCLEOTIDE SEQUENCE [LARGE SCALE GENOMIC DNA]</scope>
    <source>
        <strain evidence="2">cv. AL8/78</strain>
    </source>
</reference>
<reference evidence="2" key="5">
    <citation type="journal article" date="2021" name="G3 (Bethesda)">
        <title>Aegilops tauschii genome assembly Aet v5.0 features greater sequence contiguity and improved annotation.</title>
        <authorList>
            <person name="Wang L."/>
            <person name="Zhu T."/>
            <person name="Rodriguez J.C."/>
            <person name="Deal K.R."/>
            <person name="Dubcovsky J."/>
            <person name="McGuire P.E."/>
            <person name="Lux T."/>
            <person name="Spannagl M."/>
            <person name="Mayer K.F.X."/>
            <person name="Baldrich P."/>
            <person name="Meyers B.C."/>
            <person name="Huo N."/>
            <person name="Gu Y.Q."/>
            <person name="Zhou H."/>
            <person name="Devos K.M."/>
            <person name="Bennetzen J.L."/>
            <person name="Unver T."/>
            <person name="Budak H."/>
            <person name="Gulick P.J."/>
            <person name="Galiba G."/>
            <person name="Kalapos B."/>
            <person name="Nelson D.R."/>
            <person name="Li P."/>
            <person name="You F.M."/>
            <person name="Luo M.C."/>
            <person name="Dvorak J."/>
        </authorList>
    </citation>
    <scope>NUCLEOTIDE SEQUENCE [LARGE SCALE GENOMIC DNA]</scope>
    <source>
        <strain evidence="2">cv. AL8/78</strain>
    </source>
</reference>
<accession>A0A453K6L2</accession>
<reference evidence="3" key="1">
    <citation type="journal article" date="2014" name="Science">
        <title>Ancient hybridizations among the ancestral genomes of bread wheat.</title>
        <authorList>
            <consortium name="International Wheat Genome Sequencing Consortium,"/>
            <person name="Marcussen T."/>
            <person name="Sandve S.R."/>
            <person name="Heier L."/>
            <person name="Spannagl M."/>
            <person name="Pfeifer M."/>
            <person name="Jakobsen K.S."/>
            <person name="Wulff B.B."/>
            <person name="Steuernagel B."/>
            <person name="Mayer K.F."/>
            <person name="Olsen O.A."/>
        </authorList>
    </citation>
    <scope>NUCLEOTIDE SEQUENCE [LARGE SCALE GENOMIC DNA]</scope>
    <source>
        <strain evidence="3">cv. AL8/78</strain>
    </source>
</reference>
<reference evidence="3" key="2">
    <citation type="journal article" date="2017" name="Nat. Plants">
        <title>The Aegilops tauschii genome reveals multiple impacts of transposons.</title>
        <authorList>
            <person name="Zhao G."/>
            <person name="Zou C."/>
            <person name="Li K."/>
            <person name="Wang K."/>
            <person name="Li T."/>
            <person name="Gao L."/>
            <person name="Zhang X."/>
            <person name="Wang H."/>
            <person name="Yang Z."/>
            <person name="Liu X."/>
            <person name="Jiang W."/>
            <person name="Mao L."/>
            <person name="Kong X."/>
            <person name="Jiao Y."/>
            <person name="Jia J."/>
        </authorList>
    </citation>
    <scope>NUCLEOTIDE SEQUENCE [LARGE SCALE GENOMIC DNA]</scope>
    <source>
        <strain evidence="3">cv. AL8/78</strain>
    </source>
</reference>
<protein>
    <submittedName>
        <fullName evidence="2">Uncharacterized protein</fullName>
    </submittedName>
</protein>
<evidence type="ECO:0000313" key="2">
    <source>
        <dbReference type="EnsemblPlants" id="AET5Gv20307900.15"/>
    </source>
</evidence>
<name>A0A453K6L2_AEGTS</name>
<feature type="compositionally biased region" description="Pro residues" evidence="1">
    <location>
        <begin position="55"/>
        <end position="72"/>
    </location>
</feature>
<feature type="compositionally biased region" description="Basic and acidic residues" evidence="1">
    <location>
        <begin position="7"/>
        <end position="21"/>
    </location>
</feature>
<dbReference type="Proteomes" id="UP000015105">
    <property type="component" value="Chromosome 5D"/>
</dbReference>
<feature type="compositionally biased region" description="Low complexity" evidence="1">
    <location>
        <begin position="73"/>
        <end position="87"/>
    </location>
</feature>
<dbReference type="AlphaFoldDB" id="A0A453K6L2"/>
<organism evidence="2 3">
    <name type="scientific">Aegilops tauschii subsp. strangulata</name>
    <name type="common">Goatgrass</name>
    <dbReference type="NCBI Taxonomy" id="200361"/>
    <lineage>
        <taxon>Eukaryota</taxon>
        <taxon>Viridiplantae</taxon>
        <taxon>Streptophyta</taxon>
        <taxon>Embryophyta</taxon>
        <taxon>Tracheophyta</taxon>
        <taxon>Spermatophyta</taxon>
        <taxon>Magnoliopsida</taxon>
        <taxon>Liliopsida</taxon>
        <taxon>Poales</taxon>
        <taxon>Poaceae</taxon>
        <taxon>BOP clade</taxon>
        <taxon>Pooideae</taxon>
        <taxon>Triticodae</taxon>
        <taxon>Triticeae</taxon>
        <taxon>Triticinae</taxon>
        <taxon>Aegilops</taxon>
    </lineage>
</organism>
<dbReference type="EnsemblPlants" id="AET5Gv20307900.15">
    <property type="protein sequence ID" value="AET5Gv20307900.15"/>
    <property type="gene ID" value="AET5Gv20307900"/>
</dbReference>
<keyword evidence="3" id="KW-1185">Reference proteome</keyword>
<proteinExistence type="predicted"/>
<feature type="region of interest" description="Disordered" evidence="1">
    <location>
        <begin position="1"/>
        <end position="106"/>
    </location>
</feature>
<feature type="compositionally biased region" description="Pro residues" evidence="1">
    <location>
        <begin position="26"/>
        <end position="47"/>
    </location>
</feature>
<evidence type="ECO:0000313" key="3">
    <source>
        <dbReference type="Proteomes" id="UP000015105"/>
    </source>
</evidence>
<dbReference type="Gramene" id="AET5Gv20307900.15">
    <property type="protein sequence ID" value="AET5Gv20307900.15"/>
    <property type="gene ID" value="AET5Gv20307900"/>
</dbReference>